<proteinExistence type="predicted"/>
<dbReference type="EMBL" id="VCKX01000038">
    <property type="protein sequence ID" value="TMR35020.1"/>
    <property type="molecule type" value="Genomic_DNA"/>
</dbReference>
<name>A0A5S4H864_9ACTN</name>
<dbReference type="Proteomes" id="UP000306628">
    <property type="component" value="Unassembled WGS sequence"/>
</dbReference>
<protein>
    <submittedName>
        <fullName evidence="1">Uncharacterized protein</fullName>
    </submittedName>
</protein>
<reference evidence="1 2" key="1">
    <citation type="submission" date="2019-05" db="EMBL/GenBank/DDBJ databases">
        <title>Draft genome sequence of Nonomuraea zeae DSM 100528.</title>
        <authorList>
            <person name="Saricaoglu S."/>
            <person name="Isik K."/>
        </authorList>
    </citation>
    <scope>NUCLEOTIDE SEQUENCE [LARGE SCALE GENOMIC DNA]</scope>
    <source>
        <strain evidence="1 2">DSM 100528</strain>
    </source>
</reference>
<comment type="caution">
    <text evidence="1">The sequence shown here is derived from an EMBL/GenBank/DDBJ whole genome shotgun (WGS) entry which is preliminary data.</text>
</comment>
<keyword evidence="2" id="KW-1185">Reference proteome</keyword>
<evidence type="ECO:0000313" key="1">
    <source>
        <dbReference type="EMBL" id="TMR35020.1"/>
    </source>
</evidence>
<dbReference type="AlphaFoldDB" id="A0A5S4H864"/>
<organism evidence="1 2">
    <name type="scientific">Nonomuraea zeae</name>
    <dbReference type="NCBI Taxonomy" id="1642303"/>
    <lineage>
        <taxon>Bacteria</taxon>
        <taxon>Bacillati</taxon>
        <taxon>Actinomycetota</taxon>
        <taxon>Actinomycetes</taxon>
        <taxon>Streptosporangiales</taxon>
        <taxon>Streptosporangiaceae</taxon>
        <taxon>Nonomuraea</taxon>
    </lineage>
</organism>
<accession>A0A5S4H864</accession>
<gene>
    <name evidence="1" type="ORF">ETD85_15125</name>
</gene>
<sequence>MTGARLGPDEFRVIRPARPLRHAVLIDHDWHLDAYLDQDGAQRIGGLWMLASRSPRSLIHLPMRTNRPPAGETTGRRLDLVLMHHSLQFAPSRWKQVRGCLGPGRPQTVDLPQAGRTEAVPADHQARHHRENRDLFHQRLHAETLFMTGSAKVFRETAGLFLDVAGKGPGHVPLHPNAAHFCIELHSNDGFLGNAREIHIEYCDQWHRSGLEQRG</sequence>
<dbReference type="OrthoDB" id="3387657at2"/>
<evidence type="ECO:0000313" key="2">
    <source>
        <dbReference type="Proteomes" id="UP000306628"/>
    </source>
</evidence>